<dbReference type="AlphaFoldDB" id="D7BGF4"/>
<dbReference type="HOGENOM" id="CLU_982825_0_0_0"/>
<dbReference type="STRING" id="526227.Mesil_1895"/>
<dbReference type="InterPro" id="IPR052026">
    <property type="entry name" value="ExeA_AAA_ATPase_DNA-bind"/>
</dbReference>
<dbReference type="eggNOG" id="COG2842">
    <property type="taxonomic scope" value="Bacteria"/>
</dbReference>
<dbReference type="InterPro" id="IPR027417">
    <property type="entry name" value="P-loop_NTPase"/>
</dbReference>
<dbReference type="EMBL" id="CP002042">
    <property type="protein sequence ID" value="ADH63770.1"/>
    <property type="molecule type" value="Genomic_DNA"/>
</dbReference>
<dbReference type="GO" id="GO:0016887">
    <property type="term" value="F:ATP hydrolysis activity"/>
    <property type="evidence" value="ECO:0007669"/>
    <property type="project" value="InterPro"/>
</dbReference>
<protein>
    <submittedName>
        <fullName evidence="2">Uncharacterized ATPase putative transposase</fullName>
    </submittedName>
</protein>
<dbReference type="RefSeq" id="WP_013158326.1">
    <property type="nucleotide sequence ID" value="NC_014212.1"/>
</dbReference>
<dbReference type="Pfam" id="PF13401">
    <property type="entry name" value="AAA_22"/>
    <property type="match status" value="1"/>
</dbReference>
<dbReference type="InterPro" id="IPR049945">
    <property type="entry name" value="AAA_22"/>
</dbReference>
<dbReference type="KEGG" id="msv:Mesil_1895"/>
<dbReference type="PANTHER" id="PTHR35894:SF1">
    <property type="entry name" value="PHOSPHORIBULOKINASE _ URIDINE KINASE FAMILY"/>
    <property type="match status" value="1"/>
</dbReference>
<dbReference type="Gene3D" id="3.40.50.300">
    <property type="entry name" value="P-loop containing nucleotide triphosphate hydrolases"/>
    <property type="match status" value="1"/>
</dbReference>
<dbReference type="SUPFAM" id="SSF52540">
    <property type="entry name" value="P-loop containing nucleoside triphosphate hydrolases"/>
    <property type="match status" value="1"/>
</dbReference>
<organism evidence="2 3">
    <name type="scientific">Allomeiothermus silvanus (strain ATCC 700542 / DSM 9946 / NBRC 106475 / NCIMB 13440 / VI-R2)</name>
    <name type="common">Thermus silvanus</name>
    <dbReference type="NCBI Taxonomy" id="526227"/>
    <lineage>
        <taxon>Bacteria</taxon>
        <taxon>Thermotogati</taxon>
        <taxon>Deinococcota</taxon>
        <taxon>Deinococci</taxon>
        <taxon>Thermales</taxon>
        <taxon>Thermaceae</taxon>
        <taxon>Allomeiothermus</taxon>
    </lineage>
</organism>
<keyword evidence="3" id="KW-1185">Reference proteome</keyword>
<proteinExistence type="predicted"/>
<sequence>MTGNSISQDFGDPMIEAIQAAMGGAVFDVAQLEQPGLIPTRTVTSIWSKLAFAVANEVRFALVHGPAGVGKTESVMEFARNPAAALAKLRQTGTQVAWNQNVETIYLQCLPQMDNYQMLIELARVLKASRTINNRYLIHVVRDALALQRRMVVLDEAQRLNLHGLDTAKYLADTTGTTFVLITMDEYVPKIRQWRDIESRIGVVAQVGPVTLEELQRIYEPQGWRRDALQETHMVTGGIMRDVVRLIRLLERAIELNGKTPGDVLPLYVRAAASQLHMTGGRR</sequence>
<feature type="domain" description="ORC1/DEAH AAA+ ATPase" evidence="1">
    <location>
        <begin position="59"/>
        <end position="186"/>
    </location>
</feature>
<name>D7BGF4_ALLS1</name>
<dbReference type="OrthoDB" id="8456465at2"/>
<accession>D7BGF4</accession>
<evidence type="ECO:0000259" key="1">
    <source>
        <dbReference type="Pfam" id="PF13401"/>
    </source>
</evidence>
<dbReference type="Proteomes" id="UP000001916">
    <property type="component" value="Chromosome"/>
</dbReference>
<gene>
    <name evidence="2" type="ordered locus">Mesil_1895</name>
</gene>
<evidence type="ECO:0000313" key="2">
    <source>
        <dbReference type="EMBL" id="ADH63770.1"/>
    </source>
</evidence>
<evidence type="ECO:0000313" key="3">
    <source>
        <dbReference type="Proteomes" id="UP000001916"/>
    </source>
</evidence>
<reference evidence="2 3" key="1">
    <citation type="journal article" date="2010" name="Stand. Genomic Sci.">
        <title>Complete genome sequence of Meiothermus silvanus type strain (VI-R2).</title>
        <authorList>
            <person name="Sikorski J."/>
            <person name="Tindall B.J."/>
            <person name="Lowry S."/>
            <person name="Lucas S."/>
            <person name="Nolan M."/>
            <person name="Copeland A."/>
            <person name="Glavina Del Rio T."/>
            <person name="Tice H."/>
            <person name="Cheng J.F."/>
            <person name="Han C."/>
            <person name="Pitluck S."/>
            <person name="Liolios K."/>
            <person name="Ivanova N."/>
            <person name="Mavromatis K."/>
            <person name="Mikhailova N."/>
            <person name="Pati A."/>
            <person name="Goodwin L."/>
            <person name="Chen A."/>
            <person name="Palaniappan K."/>
            <person name="Land M."/>
            <person name="Hauser L."/>
            <person name="Chang Y.J."/>
            <person name="Jeffries C.D."/>
            <person name="Rohde M."/>
            <person name="Goker M."/>
            <person name="Woyke T."/>
            <person name="Bristow J."/>
            <person name="Eisen J.A."/>
            <person name="Markowitz V."/>
            <person name="Hugenholtz P."/>
            <person name="Kyrpides N.C."/>
            <person name="Klenk H.P."/>
            <person name="Lapidus A."/>
        </authorList>
    </citation>
    <scope>NUCLEOTIDE SEQUENCE [LARGE SCALE GENOMIC DNA]</scope>
    <source>
        <strain evidence="3">ATCC 700542 / DSM 9946 / VI-R2</strain>
    </source>
</reference>
<dbReference type="PANTHER" id="PTHR35894">
    <property type="entry name" value="GENERAL SECRETION PATHWAY PROTEIN A-RELATED"/>
    <property type="match status" value="1"/>
</dbReference>